<dbReference type="AlphaFoldDB" id="A0A2A2LVL5"/>
<dbReference type="PANTHER" id="PTHR34311">
    <property type="entry name" value="PROTEIN CBG21698-RELATED"/>
    <property type="match status" value="1"/>
</dbReference>
<proteinExistence type="predicted"/>
<comment type="caution">
    <text evidence="1">The sequence shown here is derived from an EMBL/GenBank/DDBJ whole genome shotgun (WGS) entry which is preliminary data.</text>
</comment>
<sequence length="206" mass="23184">MDPNQARNLFTNWTIMYNQFLTLFGQNPGTTQGMLQVCNGIETFNLCMFGNMDCMLMGYLANQTDDIAFMSRGVYDMYSNFNCGPGINTLLHEGLACSQRIMSGYQNTLQACVTTYQSSVTHDPSNGCQYATGLINCWSAPFYTAPCRRERSAAVWGALIRGPFATEEYLDTHHKVIDGVHHFKIPDYIDLVDGKKVKVEGPWMHD</sequence>
<dbReference type="EMBL" id="LIAE01006383">
    <property type="protein sequence ID" value="PAV90271.1"/>
    <property type="molecule type" value="Genomic_DNA"/>
</dbReference>
<dbReference type="STRING" id="2018661.A0A2A2LVL5"/>
<organism evidence="1 2">
    <name type="scientific">Diploscapter pachys</name>
    <dbReference type="NCBI Taxonomy" id="2018661"/>
    <lineage>
        <taxon>Eukaryota</taxon>
        <taxon>Metazoa</taxon>
        <taxon>Ecdysozoa</taxon>
        <taxon>Nematoda</taxon>
        <taxon>Chromadorea</taxon>
        <taxon>Rhabditida</taxon>
        <taxon>Rhabditina</taxon>
        <taxon>Rhabditomorpha</taxon>
        <taxon>Rhabditoidea</taxon>
        <taxon>Rhabditidae</taxon>
        <taxon>Diploscapter</taxon>
    </lineage>
</organism>
<dbReference type="Proteomes" id="UP000218231">
    <property type="component" value="Unassembled WGS sequence"/>
</dbReference>
<keyword evidence="2" id="KW-1185">Reference proteome</keyword>
<dbReference type="PANTHER" id="PTHR34311:SF5">
    <property type="entry name" value="SECRETED PROTEIN"/>
    <property type="match status" value="1"/>
</dbReference>
<reference evidence="1 2" key="1">
    <citation type="journal article" date="2017" name="Curr. Biol.">
        <title>Genome architecture and evolution of a unichromosomal asexual nematode.</title>
        <authorList>
            <person name="Fradin H."/>
            <person name="Zegar C."/>
            <person name="Gutwein M."/>
            <person name="Lucas J."/>
            <person name="Kovtun M."/>
            <person name="Corcoran D."/>
            <person name="Baugh L.R."/>
            <person name="Kiontke K."/>
            <person name="Gunsalus K."/>
            <person name="Fitch D.H."/>
            <person name="Piano F."/>
        </authorList>
    </citation>
    <scope>NUCLEOTIDE SEQUENCE [LARGE SCALE GENOMIC DNA]</scope>
    <source>
        <strain evidence="1">PF1309</strain>
    </source>
</reference>
<accession>A0A2A2LVL5</accession>
<gene>
    <name evidence="1" type="ORF">WR25_14277</name>
</gene>
<evidence type="ECO:0000313" key="1">
    <source>
        <dbReference type="EMBL" id="PAV90271.1"/>
    </source>
</evidence>
<dbReference type="OrthoDB" id="5823675at2759"/>
<name>A0A2A2LVL5_9BILA</name>
<evidence type="ECO:0000313" key="2">
    <source>
        <dbReference type="Proteomes" id="UP000218231"/>
    </source>
</evidence>
<protein>
    <submittedName>
        <fullName evidence="1">Uncharacterized protein</fullName>
    </submittedName>
</protein>